<dbReference type="Pfam" id="PF01244">
    <property type="entry name" value="Peptidase_M19"/>
    <property type="match status" value="1"/>
</dbReference>
<reference evidence="1 2" key="1">
    <citation type="journal article" date="2019" name="Int. J. Syst. Evol. Microbiol.">
        <title>The Global Catalogue of Microorganisms (GCM) 10K type strain sequencing project: providing services to taxonomists for standard genome sequencing and annotation.</title>
        <authorList>
            <consortium name="The Broad Institute Genomics Platform"/>
            <consortium name="The Broad Institute Genome Sequencing Center for Infectious Disease"/>
            <person name="Wu L."/>
            <person name="Ma J."/>
        </authorList>
    </citation>
    <scope>NUCLEOTIDE SEQUENCE [LARGE SCALE GENOMIC DNA]</scope>
    <source>
        <strain evidence="1 2">JCM 13595</strain>
    </source>
</reference>
<evidence type="ECO:0000313" key="1">
    <source>
        <dbReference type="EMBL" id="GAA2045033.1"/>
    </source>
</evidence>
<accession>A0ABN2UY18</accession>
<keyword evidence="2" id="KW-1185">Reference proteome</keyword>
<gene>
    <name evidence="1" type="ORF">GCM10009720_27430</name>
</gene>
<dbReference type="InterPro" id="IPR032466">
    <property type="entry name" value="Metal_Hydrolase"/>
</dbReference>
<organism evidence="1 2">
    <name type="scientific">Yaniella flava</name>
    <dbReference type="NCBI Taxonomy" id="287930"/>
    <lineage>
        <taxon>Bacteria</taxon>
        <taxon>Bacillati</taxon>
        <taxon>Actinomycetota</taxon>
        <taxon>Actinomycetes</taxon>
        <taxon>Micrococcales</taxon>
        <taxon>Micrococcaceae</taxon>
        <taxon>Yaniella</taxon>
    </lineage>
</organism>
<dbReference type="InterPro" id="IPR008257">
    <property type="entry name" value="Pept_M19"/>
</dbReference>
<name>A0ABN2UY18_9MICC</name>
<dbReference type="SUPFAM" id="SSF51556">
    <property type="entry name" value="Metallo-dependent hydrolases"/>
    <property type="match status" value="1"/>
</dbReference>
<dbReference type="Proteomes" id="UP001501461">
    <property type="component" value="Unassembled WGS sequence"/>
</dbReference>
<dbReference type="RefSeq" id="WP_343959733.1">
    <property type="nucleotide sequence ID" value="NZ_BAAAMN010000058.1"/>
</dbReference>
<proteinExistence type="predicted"/>
<dbReference type="PANTHER" id="PTHR10443">
    <property type="entry name" value="MICROSOMAL DIPEPTIDASE"/>
    <property type="match status" value="1"/>
</dbReference>
<dbReference type="PROSITE" id="PS51365">
    <property type="entry name" value="RENAL_DIPEPTIDASE_2"/>
    <property type="match status" value="1"/>
</dbReference>
<comment type="caution">
    <text evidence="1">The sequence shown here is derived from an EMBL/GenBank/DDBJ whole genome shotgun (WGS) entry which is preliminary data.</text>
</comment>
<protein>
    <submittedName>
        <fullName evidence="1">Dipeptidase</fullName>
    </submittedName>
</protein>
<dbReference type="PANTHER" id="PTHR10443:SF12">
    <property type="entry name" value="DIPEPTIDASE"/>
    <property type="match status" value="1"/>
</dbReference>
<dbReference type="EMBL" id="BAAAMN010000058">
    <property type="protein sequence ID" value="GAA2045033.1"/>
    <property type="molecule type" value="Genomic_DNA"/>
</dbReference>
<evidence type="ECO:0000313" key="2">
    <source>
        <dbReference type="Proteomes" id="UP001501461"/>
    </source>
</evidence>
<sequence>MSNKQNNQSITVDCLQYSNPTRERFLEWQKGNVGCVHVTVAVWETARETLSVLGKWNDLLEENKDLIAKATTHDEIEKVVQSGRTAVIFGFQNTAPFEDDIRLIRVFHELGIRIVQLTYNTQNSIASGCWEDNDSGLSTHVGRQFVKELNDVGMLIDLSHCSEKTSLDTIHESRAPVAVTHANPLEYVGEEVALGRRPKSSKVLSELVSRGGIVGLSPYVRMLRNGVRTTESEFVDMIAWTAEKFGVDHVALGTDFYTGYGIDMVKWWRMGRWARVNPVPIDENAPVVEWPTWFQSPAAFPDLAQAMLDKGFTDHEVQKIFGGNWMNLFRTIFDGQTV</sequence>
<dbReference type="Gene3D" id="3.20.20.140">
    <property type="entry name" value="Metal-dependent hydrolases"/>
    <property type="match status" value="1"/>
</dbReference>